<dbReference type="InterPro" id="IPR036881">
    <property type="entry name" value="Glyco_hydro_3_C_sf"/>
</dbReference>
<name>A0A9W7E6Q3_9STRA</name>
<dbReference type="InterPro" id="IPR013783">
    <property type="entry name" value="Ig-like_fold"/>
</dbReference>
<keyword evidence="2" id="KW-0378">Hydrolase</keyword>
<comment type="caution">
    <text evidence="7">The sequence shown here is derived from an EMBL/GenBank/DDBJ whole genome shotgun (WGS) entry which is preliminary data.</text>
</comment>
<evidence type="ECO:0000256" key="1">
    <source>
        <dbReference type="ARBA" id="ARBA00022729"/>
    </source>
</evidence>
<dbReference type="Pfam" id="PF00933">
    <property type="entry name" value="Glyco_hydro_3"/>
    <property type="match status" value="1"/>
</dbReference>
<feature type="domain" description="Glycoside hydrolase family 3 C-terminal" evidence="6">
    <location>
        <begin position="410"/>
        <end position="644"/>
    </location>
</feature>
<dbReference type="InterPro" id="IPR002772">
    <property type="entry name" value="Glyco_hydro_3_C"/>
</dbReference>
<dbReference type="Gene3D" id="3.40.50.1700">
    <property type="entry name" value="Glycoside hydrolase family 3 C-terminal domain"/>
    <property type="match status" value="1"/>
</dbReference>
<dbReference type="InterPro" id="IPR044993">
    <property type="entry name" value="BXL"/>
</dbReference>
<reference evidence="8" key="1">
    <citation type="journal article" date="2023" name="Commun. Biol.">
        <title>Genome analysis of Parmales, the sister group of diatoms, reveals the evolutionary specialization of diatoms from phago-mixotrophs to photoautotrophs.</title>
        <authorList>
            <person name="Ban H."/>
            <person name="Sato S."/>
            <person name="Yoshikawa S."/>
            <person name="Yamada K."/>
            <person name="Nakamura Y."/>
            <person name="Ichinomiya M."/>
            <person name="Sato N."/>
            <person name="Blanc-Mathieu R."/>
            <person name="Endo H."/>
            <person name="Kuwata A."/>
            <person name="Ogata H."/>
        </authorList>
    </citation>
    <scope>NUCLEOTIDE SEQUENCE [LARGE SCALE GENOMIC DNA]</scope>
    <source>
        <strain evidence="8">NIES 3700</strain>
    </source>
</reference>
<dbReference type="Gene3D" id="2.60.40.10">
    <property type="entry name" value="Immunoglobulins"/>
    <property type="match status" value="1"/>
</dbReference>
<evidence type="ECO:0000313" key="7">
    <source>
        <dbReference type="EMBL" id="GMH70354.1"/>
    </source>
</evidence>
<feature type="signal peptide" evidence="4">
    <location>
        <begin position="1"/>
        <end position="19"/>
    </location>
</feature>
<dbReference type="GO" id="GO:0031222">
    <property type="term" value="P:arabinan catabolic process"/>
    <property type="evidence" value="ECO:0007669"/>
    <property type="project" value="TreeGrafter"/>
</dbReference>
<evidence type="ECO:0000313" key="8">
    <source>
        <dbReference type="Proteomes" id="UP001165122"/>
    </source>
</evidence>
<dbReference type="Gene3D" id="3.20.20.300">
    <property type="entry name" value="Glycoside hydrolase, family 3, N-terminal domain"/>
    <property type="match status" value="1"/>
</dbReference>
<dbReference type="AlphaFoldDB" id="A0A9W7E6Q3"/>
<keyword evidence="8" id="KW-1185">Reference proteome</keyword>
<evidence type="ECO:0000259" key="5">
    <source>
        <dbReference type="Pfam" id="PF00933"/>
    </source>
</evidence>
<feature type="domain" description="Glycoside hydrolase family 3 N-terminal" evidence="5">
    <location>
        <begin position="94"/>
        <end position="368"/>
    </location>
</feature>
<dbReference type="Pfam" id="PF01915">
    <property type="entry name" value="Glyco_hydro_3_C"/>
    <property type="match status" value="1"/>
</dbReference>
<dbReference type="Proteomes" id="UP001165122">
    <property type="component" value="Unassembled WGS sequence"/>
</dbReference>
<evidence type="ECO:0000259" key="6">
    <source>
        <dbReference type="Pfam" id="PF01915"/>
    </source>
</evidence>
<dbReference type="SUPFAM" id="SSF52279">
    <property type="entry name" value="Beta-D-glucan exohydrolase, C-terminal domain"/>
    <property type="match status" value="1"/>
</dbReference>
<dbReference type="GO" id="GO:0009044">
    <property type="term" value="F:xylan 1,4-beta-xylosidase activity"/>
    <property type="evidence" value="ECO:0007669"/>
    <property type="project" value="InterPro"/>
</dbReference>
<keyword evidence="1 4" id="KW-0732">Signal</keyword>
<keyword evidence="3" id="KW-0326">Glycosidase</keyword>
<gene>
    <name evidence="7" type="ORF">TrLO_g11139</name>
</gene>
<organism evidence="7 8">
    <name type="scientific">Triparma laevis f. longispina</name>
    <dbReference type="NCBI Taxonomy" id="1714387"/>
    <lineage>
        <taxon>Eukaryota</taxon>
        <taxon>Sar</taxon>
        <taxon>Stramenopiles</taxon>
        <taxon>Ochrophyta</taxon>
        <taxon>Bolidophyceae</taxon>
        <taxon>Parmales</taxon>
        <taxon>Triparmaceae</taxon>
        <taxon>Triparma</taxon>
    </lineage>
</organism>
<dbReference type="GO" id="GO:0046556">
    <property type="term" value="F:alpha-L-arabinofuranosidase activity"/>
    <property type="evidence" value="ECO:0007669"/>
    <property type="project" value="TreeGrafter"/>
</dbReference>
<dbReference type="PANTHER" id="PTHR42721:SF41">
    <property type="entry name" value="GLYCOSIDE HYDROLASE FAMILY 3 C-TERMINAL DOMAIN-CONTAINING PROTEIN"/>
    <property type="match status" value="1"/>
</dbReference>
<dbReference type="PANTHER" id="PTHR42721">
    <property type="entry name" value="SUGAR HYDROLASE-RELATED"/>
    <property type="match status" value="1"/>
</dbReference>
<proteinExistence type="predicted"/>
<dbReference type="InterPro" id="IPR036962">
    <property type="entry name" value="Glyco_hydro_3_N_sf"/>
</dbReference>
<accession>A0A9W7E6Q3</accession>
<dbReference type="InterPro" id="IPR017853">
    <property type="entry name" value="GH"/>
</dbReference>
<sequence length="760" mass="81062">MTTMMIFLLMSLLPTLTVSLPLRNPSQSACSTPDFSNYTAYPYCDPSLPTSSRVSSLVSLLTLTEKISLLSQDTSGDDAAIPRLGIQRLPFGEALHGDVASCVDAGVCPTSFPHALSLAATFNRSLWHSIGEAISVEARALNNLGAESADLGLKVSGLMLWTPNLNPYRDPRWGRGHETPGEDPYLSGEYGVEYITGLQGNDPKYLRAASIVKHAFDYDVEGNYETSRTAFDANVSSADDQTNYFDPPFKAIVSSRANASGLMCSYNAINGVPSCMNGDKNNGVVRDQWGLGEEGIIVSDCGAIGDEASTAYIEANFGGSVTAQAAQGILGGCDYNCGHFYAEHLADSVKNADLAEDDVDMAVSRLLNKAFELGLFDQIEGVPFANYGEEKLGTAEHAGLALSGSTQASVLLKNEGSTLPLEASAKVAVIGPHFNSSLDLLSNYRGDSDDVENHTPLLGLTSRGNVVAHAAGCALNGDDTSGYDEAVKAAGEADVAVVFLGLHPQWFDDVPVDDSSEGEARDRKDILLPSVQQGLLEAVAATGVKVVLVLINGGQVAIPWAKGEEGVGAILEAFYPGQFGGEAIASVLYGDVSPSGRLPYTMYDDDFVQRRPSIEEMSLTADGGITYLYYAGEVLWPFGFGLSYTTFSLSLGEDQQHQKWRAEEPTKFNIVVKNTGDVESDVTVLAYITHVDGGEVGVDVPFRELCAFCRLSGLQEGEEGECELEIDENVVMHSGVLKEGEYSLVFELGDGTSVTSKIMV</sequence>
<protein>
    <submittedName>
        <fullName evidence="7">Uncharacterized protein</fullName>
    </submittedName>
</protein>
<evidence type="ECO:0000256" key="3">
    <source>
        <dbReference type="ARBA" id="ARBA00023295"/>
    </source>
</evidence>
<evidence type="ECO:0000256" key="2">
    <source>
        <dbReference type="ARBA" id="ARBA00022801"/>
    </source>
</evidence>
<dbReference type="InterPro" id="IPR001764">
    <property type="entry name" value="Glyco_hydro_3_N"/>
</dbReference>
<dbReference type="SUPFAM" id="SSF51445">
    <property type="entry name" value="(Trans)glycosidases"/>
    <property type="match status" value="1"/>
</dbReference>
<evidence type="ECO:0000256" key="4">
    <source>
        <dbReference type="SAM" id="SignalP"/>
    </source>
</evidence>
<feature type="chain" id="PRO_5040965800" evidence="4">
    <location>
        <begin position="20"/>
        <end position="760"/>
    </location>
</feature>
<dbReference type="GO" id="GO:0045493">
    <property type="term" value="P:xylan catabolic process"/>
    <property type="evidence" value="ECO:0007669"/>
    <property type="project" value="InterPro"/>
</dbReference>
<dbReference type="OrthoDB" id="47059at2759"/>
<dbReference type="EMBL" id="BRXW01000619">
    <property type="protein sequence ID" value="GMH70354.1"/>
    <property type="molecule type" value="Genomic_DNA"/>
</dbReference>